<dbReference type="AlphaFoldDB" id="A0A4R1NSX3"/>
<evidence type="ECO:0000256" key="2">
    <source>
        <dbReference type="ARBA" id="ARBA00023002"/>
    </source>
</evidence>
<sequence>MILITEFMDEDAVGRLKAAHATTYAPELADTQDNIPARMAGIKALIVRNRTQVTAALLDASPDLKCVGRLGVGLDNIDLEACKARKVEVMPALGANTLSVAEYVVTNAAILLRDAYHSKHAMMAGKWPRAQSSGREIGGRKLGLLGFGANAQETGRLARAMGMSLIAYDPFLPADHPAWAEAERGEISQVLSRSDVVSLHVPLTDETRHIINTESLAQMKNGAVLINAARGGVVDEKALVAAMASGHIAGAALDVFETEPLTQEAAAIFKGIKNLILTPHIAGVTQDSNVRVSTMIADLVLDRLA</sequence>
<reference evidence="5 6" key="1">
    <citation type="submission" date="2019-03" db="EMBL/GenBank/DDBJ databases">
        <title>Genomic Encyclopedia of Archaeal and Bacterial Type Strains, Phase II (KMG-II): from individual species to whole genera.</title>
        <authorList>
            <person name="Goeker M."/>
        </authorList>
    </citation>
    <scope>NUCLEOTIDE SEQUENCE [LARGE SCALE GENOMIC DNA]</scope>
    <source>
        <strain evidence="5 6">DSM 26433</strain>
    </source>
</reference>
<keyword evidence="6" id="KW-1185">Reference proteome</keyword>
<name>A0A4R1NSX3_9RHOB</name>
<proteinExistence type="inferred from homology"/>
<dbReference type="CDD" id="cd12173">
    <property type="entry name" value="PGDH_4"/>
    <property type="match status" value="1"/>
</dbReference>
<dbReference type="SUPFAM" id="SSF51735">
    <property type="entry name" value="NAD(P)-binding Rossmann-fold domains"/>
    <property type="match status" value="1"/>
</dbReference>
<evidence type="ECO:0000256" key="3">
    <source>
        <dbReference type="ARBA" id="ARBA00023027"/>
    </source>
</evidence>
<evidence type="ECO:0000313" key="6">
    <source>
        <dbReference type="Proteomes" id="UP000295673"/>
    </source>
</evidence>
<protein>
    <submittedName>
        <fullName evidence="5">(S)-sulfolactate dehydrogenase</fullName>
    </submittedName>
</protein>
<keyword evidence="2" id="KW-0560">Oxidoreductase</keyword>
<feature type="domain" description="D-isomer specific 2-hydroxyacid dehydrogenase NAD-binding" evidence="4">
    <location>
        <begin position="111"/>
        <end position="282"/>
    </location>
</feature>
<dbReference type="Proteomes" id="UP000295673">
    <property type="component" value="Unassembled WGS sequence"/>
</dbReference>
<dbReference type="InterPro" id="IPR050418">
    <property type="entry name" value="D-iso_2-hydroxyacid_DH_PdxB"/>
</dbReference>
<dbReference type="GO" id="GO:0006564">
    <property type="term" value="P:L-serine biosynthetic process"/>
    <property type="evidence" value="ECO:0007669"/>
    <property type="project" value="UniProtKB-ARBA"/>
</dbReference>
<dbReference type="PANTHER" id="PTHR43761:SF1">
    <property type="entry name" value="D-ISOMER SPECIFIC 2-HYDROXYACID DEHYDROGENASE CATALYTIC DOMAIN-CONTAINING PROTEIN-RELATED"/>
    <property type="match status" value="1"/>
</dbReference>
<dbReference type="GO" id="GO:0004617">
    <property type="term" value="F:phosphoglycerate dehydrogenase activity"/>
    <property type="evidence" value="ECO:0007669"/>
    <property type="project" value="UniProtKB-ARBA"/>
</dbReference>
<gene>
    <name evidence="5" type="ORF">BXY66_0405</name>
</gene>
<accession>A0A4R1NSX3</accession>
<dbReference type="PROSITE" id="PS00670">
    <property type="entry name" value="D_2_HYDROXYACID_DH_2"/>
    <property type="match status" value="1"/>
</dbReference>
<dbReference type="GO" id="GO:0047545">
    <property type="term" value="F:(S)-2-hydroxyglutarate dehydrogenase activity"/>
    <property type="evidence" value="ECO:0007669"/>
    <property type="project" value="UniProtKB-ARBA"/>
</dbReference>
<dbReference type="FunFam" id="3.40.50.720:FF:000041">
    <property type="entry name" value="D-3-phosphoglycerate dehydrogenase"/>
    <property type="match status" value="1"/>
</dbReference>
<dbReference type="SUPFAM" id="SSF52283">
    <property type="entry name" value="Formate/glycerate dehydrogenase catalytic domain-like"/>
    <property type="match status" value="1"/>
</dbReference>
<dbReference type="RefSeq" id="WP_132858501.1">
    <property type="nucleotide sequence ID" value="NZ_SMGR01000001.1"/>
</dbReference>
<dbReference type="OrthoDB" id="9793626at2"/>
<comment type="similarity">
    <text evidence="1">Belongs to the D-isomer specific 2-hydroxyacid dehydrogenase family.</text>
</comment>
<dbReference type="InterPro" id="IPR006140">
    <property type="entry name" value="D-isomer_DH_NAD-bd"/>
</dbReference>
<dbReference type="InterPro" id="IPR029753">
    <property type="entry name" value="D-isomer_DH_CS"/>
</dbReference>
<evidence type="ECO:0000313" key="5">
    <source>
        <dbReference type="EMBL" id="TCL08368.1"/>
    </source>
</evidence>
<evidence type="ECO:0000259" key="4">
    <source>
        <dbReference type="Pfam" id="PF02826"/>
    </source>
</evidence>
<dbReference type="Gene3D" id="3.40.50.720">
    <property type="entry name" value="NAD(P)-binding Rossmann-like Domain"/>
    <property type="match status" value="2"/>
</dbReference>
<dbReference type="PROSITE" id="PS00671">
    <property type="entry name" value="D_2_HYDROXYACID_DH_3"/>
    <property type="match status" value="1"/>
</dbReference>
<dbReference type="InterPro" id="IPR036291">
    <property type="entry name" value="NAD(P)-bd_dom_sf"/>
</dbReference>
<keyword evidence="3" id="KW-0520">NAD</keyword>
<evidence type="ECO:0000256" key="1">
    <source>
        <dbReference type="ARBA" id="ARBA00005854"/>
    </source>
</evidence>
<organism evidence="5 6">
    <name type="scientific">Shimia isoporae</name>
    <dbReference type="NCBI Taxonomy" id="647720"/>
    <lineage>
        <taxon>Bacteria</taxon>
        <taxon>Pseudomonadati</taxon>
        <taxon>Pseudomonadota</taxon>
        <taxon>Alphaproteobacteria</taxon>
        <taxon>Rhodobacterales</taxon>
        <taxon>Roseobacteraceae</taxon>
    </lineage>
</organism>
<dbReference type="EMBL" id="SMGR01000001">
    <property type="protein sequence ID" value="TCL08368.1"/>
    <property type="molecule type" value="Genomic_DNA"/>
</dbReference>
<comment type="caution">
    <text evidence="5">The sequence shown here is derived from an EMBL/GenBank/DDBJ whole genome shotgun (WGS) entry which is preliminary data.</text>
</comment>
<dbReference type="GO" id="GO:0051287">
    <property type="term" value="F:NAD binding"/>
    <property type="evidence" value="ECO:0007669"/>
    <property type="project" value="InterPro"/>
</dbReference>
<dbReference type="Pfam" id="PF02826">
    <property type="entry name" value="2-Hacid_dh_C"/>
    <property type="match status" value="1"/>
</dbReference>
<dbReference type="PANTHER" id="PTHR43761">
    <property type="entry name" value="D-ISOMER SPECIFIC 2-HYDROXYACID DEHYDROGENASE FAMILY PROTEIN (AFU_ORTHOLOGUE AFUA_1G13630)"/>
    <property type="match status" value="1"/>
</dbReference>